<reference evidence="1 2" key="1">
    <citation type="submission" date="2017-09" db="EMBL/GenBank/DDBJ databases">
        <title>Whole genomes of Flavobacteriaceae.</title>
        <authorList>
            <person name="Stine C."/>
            <person name="Li C."/>
            <person name="Tadesse D."/>
        </authorList>
    </citation>
    <scope>NUCLEOTIDE SEQUENCE [LARGE SCALE GENOMIC DNA]</scope>
    <source>
        <strain evidence="1 2">ATCC 35036</strain>
    </source>
</reference>
<evidence type="ECO:0000313" key="2">
    <source>
        <dbReference type="Proteomes" id="UP000220828"/>
    </source>
</evidence>
<organism evidence="1 2">
    <name type="scientific">Flavobacterium branchiophilum</name>
    <dbReference type="NCBI Taxonomy" id="55197"/>
    <lineage>
        <taxon>Bacteria</taxon>
        <taxon>Pseudomonadati</taxon>
        <taxon>Bacteroidota</taxon>
        <taxon>Flavobacteriia</taxon>
        <taxon>Flavobacteriales</taxon>
        <taxon>Flavobacteriaceae</taxon>
        <taxon>Flavobacterium</taxon>
    </lineage>
</organism>
<protein>
    <submittedName>
        <fullName evidence="1">Uncharacterized protein</fullName>
    </submittedName>
</protein>
<proteinExistence type="predicted"/>
<dbReference type="Proteomes" id="UP000220828">
    <property type="component" value="Unassembled WGS sequence"/>
</dbReference>
<sequence>MSGRVNSLLNLLTTKIFQIIHKSSFTKPQLVFCVLLKKGIDIYNYLKNLCTFALKLAISKKYTNQ</sequence>
<name>A0A2H3KB96_9FLAO</name>
<dbReference type="EMBL" id="PCMW01000046">
    <property type="protein sequence ID" value="PDS24195.1"/>
    <property type="molecule type" value="Genomic_DNA"/>
</dbReference>
<comment type="caution">
    <text evidence="1">The sequence shown here is derived from an EMBL/GenBank/DDBJ whole genome shotgun (WGS) entry which is preliminary data.</text>
</comment>
<dbReference type="AlphaFoldDB" id="A0A2H3KB96"/>
<gene>
    <name evidence="1" type="ORF">B0A77_08655</name>
</gene>
<accession>A0A2H3KB96</accession>
<evidence type="ECO:0000313" key="1">
    <source>
        <dbReference type="EMBL" id="PDS24195.1"/>
    </source>
</evidence>